<sequence>MGRNVGDGIGLPGGRGVEKAKREVTPNPTNAEKMNSQADDAQKLLFRNSRRSRALFFPLSKSQFLRPSPGAARYFWLQDDAYVVALSIGTSPGMAIDTELRCFIFIFIFLFFLLCLG</sequence>
<keyword evidence="2" id="KW-0812">Transmembrane</keyword>
<name>A0A317V7V6_9EURO</name>
<feature type="compositionally biased region" description="Polar residues" evidence="1">
    <location>
        <begin position="26"/>
        <end position="36"/>
    </location>
</feature>
<evidence type="ECO:0000313" key="3">
    <source>
        <dbReference type="EMBL" id="PWY70443.1"/>
    </source>
</evidence>
<dbReference type="RefSeq" id="XP_025395930.1">
    <property type="nucleotide sequence ID" value="XM_025538111.1"/>
</dbReference>
<reference evidence="3 4" key="1">
    <citation type="submission" date="2016-12" db="EMBL/GenBank/DDBJ databases">
        <title>The genomes of Aspergillus section Nigri reveals drivers in fungal speciation.</title>
        <authorList>
            <consortium name="DOE Joint Genome Institute"/>
            <person name="Vesth T.C."/>
            <person name="Nybo J."/>
            <person name="Theobald S."/>
            <person name="Brandl J."/>
            <person name="Frisvad J.C."/>
            <person name="Nielsen K.F."/>
            <person name="Lyhne E.K."/>
            <person name="Kogle M.E."/>
            <person name="Kuo A."/>
            <person name="Riley R."/>
            <person name="Clum A."/>
            <person name="Nolan M."/>
            <person name="Lipzen A."/>
            <person name="Salamov A."/>
            <person name="Henrissat B."/>
            <person name="Wiebenga A."/>
            <person name="De Vries R.P."/>
            <person name="Grigoriev I.V."/>
            <person name="Mortensen U.H."/>
            <person name="Andersen M.R."/>
            <person name="Baker S.E."/>
        </authorList>
    </citation>
    <scope>NUCLEOTIDE SEQUENCE [LARGE SCALE GENOMIC DNA]</scope>
    <source>
        <strain evidence="3 4">CBS 117.55</strain>
    </source>
</reference>
<organism evidence="3 4">
    <name type="scientific">Aspergillus heteromorphus CBS 117.55</name>
    <dbReference type="NCBI Taxonomy" id="1448321"/>
    <lineage>
        <taxon>Eukaryota</taxon>
        <taxon>Fungi</taxon>
        <taxon>Dikarya</taxon>
        <taxon>Ascomycota</taxon>
        <taxon>Pezizomycotina</taxon>
        <taxon>Eurotiomycetes</taxon>
        <taxon>Eurotiomycetidae</taxon>
        <taxon>Eurotiales</taxon>
        <taxon>Aspergillaceae</taxon>
        <taxon>Aspergillus</taxon>
        <taxon>Aspergillus subgen. Circumdati</taxon>
    </lineage>
</organism>
<keyword evidence="2" id="KW-0472">Membrane</keyword>
<evidence type="ECO:0000313" key="4">
    <source>
        <dbReference type="Proteomes" id="UP000247233"/>
    </source>
</evidence>
<proteinExistence type="predicted"/>
<evidence type="ECO:0000256" key="2">
    <source>
        <dbReference type="SAM" id="Phobius"/>
    </source>
</evidence>
<protein>
    <submittedName>
        <fullName evidence="3">Uncharacterized protein</fullName>
    </submittedName>
</protein>
<feature type="compositionally biased region" description="Gly residues" evidence="1">
    <location>
        <begin position="1"/>
        <end position="15"/>
    </location>
</feature>
<evidence type="ECO:0000256" key="1">
    <source>
        <dbReference type="SAM" id="MobiDB-lite"/>
    </source>
</evidence>
<dbReference type="EMBL" id="MSFL01000030">
    <property type="protein sequence ID" value="PWY70443.1"/>
    <property type="molecule type" value="Genomic_DNA"/>
</dbReference>
<dbReference type="VEuPathDB" id="FungiDB:BO70DRAFT_138568"/>
<feature type="transmembrane region" description="Helical" evidence="2">
    <location>
        <begin position="98"/>
        <end position="116"/>
    </location>
</feature>
<dbReference type="Proteomes" id="UP000247233">
    <property type="component" value="Unassembled WGS sequence"/>
</dbReference>
<keyword evidence="2" id="KW-1133">Transmembrane helix</keyword>
<comment type="caution">
    <text evidence="3">The sequence shown here is derived from an EMBL/GenBank/DDBJ whole genome shotgun (WGS) entry which is preliminary data.</text>
</comment>
<gene>
    <name evidence="3" type="ORF">BO70DRAFT_138568</name>
</gene>
<feature type="region of interest" description="Disordered" evidence="1">
    <location>
        <begin position="1"/>
        <end position="36"/>
    </location>
</feature>
<accession>A0A317V7V6</accession>
<keyword evidence="4" id="KW-1185">Reference proteome</keyword>
<dbReference type="GeneID" id="37060348"/>
<dbReference type="AlphaFoldDB" id="A0A317V7V6"/>